<gene>
    <name evidence="2" type="ORF">F8154_13085</name>
</gene>
<dbReference type="RefSeq" id="WP_151862067.1">
    <property type="nucleotide sequence ID" value="NZ_WBZC01000059.1"/>
</dbReference>
<evidence type="ECO:0000313" key="2">
    <source>
        <dbReference type="EMBL" id="KAB3531261.1"/>
    </source>
</evidence>
<sequence length="413" mass="46759">MYFYQHKGKIMFSVKEFPFLTKIDEETAKNTNEQLYYLKELNPLLSRKGYRVTYPNQLFQKEEGLNILLKDTCDEKVPHWLFSKVEARDVVSLNISYHDWEEQLNYKGPSKWKVNIAGLGDVGSTLLIGLRLLGGDYIDEIGIYDRDINKLNRWEKEINQIHEFGADKKQPIVTAIPLNEVFDCHLFVFCIAARVPAIGEEDVDVRMVQFNQNSEILSTYGQLAREKGFKGIFAVVSDPVDLLCKSLLESSNTTATGKRDFKGLAPDQIRGYGLGVMNARALYYSKELQRAKHYELEGRAFGPHGDGLVIADSISNYNDEISLLLTEKAKTANLRVRETGFKPYVAPALSSGALSLLATIGGEWHYSATYMGGVYMGALNRLKSGFTEVEAYNLPKALMTRLTETYKQLERII</sequence>
<dbReference type="GO" id="GO:0004459">
    <property type="term" value="F:L-lactate dehydrogenase (NAD+) activity"/>
    <property type="evidence" value="ECO:0007669"/>
    <property type="project" value="TreeGrafter"/>
</dbReference>
<keyword evidence="3" id="KW-1185">Reference proteome</keyword>
<dbReference type="InterPro" id="IPR001236">
    <property type="entry name" value="Lactate/malate_DH_N"/>
</dbReference>
<dbReference type="OrthoDB" id="1704578at2"/>
<name>A0A6I0F245_9FIRM</name>
<proteinExistence type="predicted"/>
<evidence type="ECO:0000259" key="1">
    <source>
        <dbReference type="Pfam" id="PF00056"/>
    </source>
</evidence>
<dbReference type="Proteomes" id="UP000432715">
    <property type="component" value="Unassembled WGS sequence"/>
</dbReference>
<evidence type="ECO:0000313" key="3">
    <source>
        <dbReference type="Proteomes" id="UP000432715"/>
    </source>
</evidence>
<comment type="caution">
    <text evidence="2">The sequence shown here is derived from an EMBL/GenBank/DDBJ whole genome shotgun (WGS) entry which is preliminary data.</text>
</comment>
<dbReference type="Gene3D" id="3.40.50.720">
    <property type="entry name" value="NAD(P)-binding Rossmann-like Domain"/>
    <property type="match status" value="1"/>
</dbReference>
<protein>
    <submittedName>
        <fullName evidence="2">Lactate dehydrogenase</fullName>
    </submittedName>
</protein>
<dbReference type="PANTHER" id="PTHR43128:SF16">
    <property type="entry name" value="L-LACTATE DEHYDROGENASE"/>
    <property type="match status" value="1"/>
</dbReference>
<organism evidence="2 3">
    <name type="scientific">Alkaliphilus pronyensis</name>
    <dbReference type="NCBI Taxonomy" id="1482732"/>
    <lineage>
        <taxon>Bacteria</taxon>
        <taxon>Bacillati</taxon>
        <taxon>Bacillota</taxon>
        <taxon>Clostridia</taxon>
        <taxon>Peptostreptococcales</taxon>
        <taxon>Natronincolaceae</taxon>
        <taxon>Alkaliphilus</taxon>
    </lineage>
</organism>
<reference evidence="2 3" key="1">
    <citation type="submission" date="2019-10" db="EMBL/GenBank/DDBJ databases">
        <title>Alkaliphilus serpentinus sp. nov. and Alkaliphilus pronyensis sp. nov., two novel anaerobic alkaliphilic species isolated from the serpentinized-hosted hydrothermal field of the Prony Bay (New Caledonia).</title>
        <authorList>
            <person name="Postec A."/>
        </authorList>
    </citation>
    <scope>NUCLEOTIDE SEQUENCE [LARGE SCALE GENOMIC DNA]</scope>
    <source>
        <strain evidence="2 3">LacV</strain>
    </source>
</reference>
<dbReference type="EMBL" id="WBZC01000059">
    <property type="protein sequence ID" value="KAB3531261.1"/>
    <property type="molecule type" value="Genomic_DNA"/>
</dbReference>
<dbReference type="InterPro" id="IPR036291">
    <property type="entry name" value="NAD(P)-bd_dom_sf"/>
</dbReference>
<dbReference type="AlphaFoldDB" id="A0A6I0F245"/>
<feature type="domain" description="Lactate/malate dehydrogenase N-terminal" evidence="1">
    <location>
        <begin position="113"/>
        <end position="253"/>
    </location>
</feature>
<accession>A0A6I0F245</accession>
<dbReference type="Pfam" id="PF00056">
    <property type="entry name" value="Ldh_1_N"/>
    <property type="match status" value="1"/>
</dbReference>
<dbReference type="SUPFAM" id="SSF51735">
    <property type="entry name" value="NAD(P)-binding Rossmann-fold domains"/>
    <property type="match status" value="1"/>
</dbReference>
<dbReference type="PANTHER" id="PTHR43128">
    <property type="entry name" value="L-2-HYDROXYCARBOXYLATE DEHYDROGENASE (NAD(P)(+))"/>
    <property type="match status" value="1"/>
</dbReference>
<dbReference type="GO" id="GO:0006089">
    <property type="term" value="P:lactate metabolic process"/>
    <property type="evidence" value="ECO:0007669"/>
    <property type="project" value="TreeGrafter"/>
</dbReference>